<evidence type="ECO:0000256" key="1">
    <source>
        <dbReference type="SAM" id="MobiDB-lite"/>
    </source>
</evidence>
<dbReference type="KEGG" id="lam:LA2_07700"/>
<dbReference type="HOGENOM" id="CLU_2409456_0_0_9"/>
<accession>E4SKR2</accession>
<evidence type="ECO:0000313" key="2">
    <source>
        <dbReference type="EMBL" id="ADQ59459.1"/>
    </source>
</evidence>
<dbReference type="Proteomes" id="UP000007033">
    <property type="component" value="Chromosome"/>
</dbReference>
<name>E4SKR2_LACAR</name>
<sequence length="92" mass="10027">MARQLDLFAASRTTSYRNSHQTVPRRLHGSGTGNKQVTRLVNRVNGRQSLRANRQALANGGRNGRSIPNIFAGRKFRIVKGSQRASSGHSGG</sequence>
<evidence type="ECO:0000313" key="3">
    <source>
        <dbReference type="Proteomes" id="UP000007033"/>
    </source>
</evidence>
<dbReference type="RefSeq" id="WP_013438242.1">
    <property type="nucleotide sequence ID" value="NC_014724.1"/>
</dbReference>
<reference evidence="2 3" key="1">
    <citation type="journal article" date="2011" name="J. Bacteriol.">
        <title>Genome sequence of Lactobacillus amylovorus GRL1112.</title>
        <authorList>
            <person name="Kant R."/>
            <person name="Paulin L."/>
            <person name="Alatalo E."/>
            <person name="de Vos W.M."/>
            <person name="Palva A."/>
        </authorList>
    </citation>
    <scope>NUCLEOTIDE SEQUENCE [LARGE SCALE GENOMIC DNA]</scope>
    <source>
        <strain evidence="2 3">GRL 1112</strain>
    </source>
</reference>
<proteinExistence type="predicted"/>
<protein>
    <submittedName>
        <fullName evidence="2">Uncharacterized protein</fullName>
    </submittedName>
</protein>
<feature type="compositionally biased region" description="Polar residues" evidence="1">
    <location>
        <begin position="13"/>
        <end position="22"/>
    </location>
</feature>
<gene>
    <name evidence="2" type="ordered locus">LA2_07700</name>
</gene>
<dbReference type="PATRIC" id="fig|695560.3.peg.1519"/>
<feature type="region of interest" description="Disordered" evidence="1">
    <location>
        <begin position="13"/>
        <end position="34"/>
    </location>
</feature>
<dbReference type="EMBL" id="CP002338">
    <property type="protein sequence ID" value="ADQ59459.1"/>
    <property type="molecule type" value="Genomic_DNA"/>
</dbReference>
<organism evidence="2 3">
    <name type="scientific">Lactobacillus amylovorus (strain GRL 1112)</name>
    <dbReference type="NCBI Taxonomy" id="695560"/>
    <lineage>
        <taxon>Bacteria</taxon>
        <taxon>Bacillati</taxon>
        <taxon>Bacillota</taxon>
        <taxon>Bacilli</taxon>
        <taxon>Lactobacillales</taxon>
        <taxon>Lactobacillaceae</taxon>
        <taxon>Lactobacillus</taxon>
    </lineage>
</organism>
<dbReference type="AlphaFoldDB" id="E4SKR2"/>